<reference evidence="2 3" key="1">
    <citation type="submission" date="2021-06" db="EMBL/GenBank/DDBJ databases">
        <authorList>
            <person name="Palmer J.M."/>
        </authorList>
    </citation>
    <scope>NUCLEOTIDE SEQUENCE [LARGE SCALE GENOMIC DNA]</scope>
    <source>
        <strain evidence="2 3">XC_2019</strain>
        <tissue evidence="2">Muscle</tissue>
    </source>
</reference>
<dbReference type="Proteomes" id="UP001434883">
    <property type="component" value="Unassembled WGS sequence"/>
</dbReference>
<feature type="region of interest" description="Disordered" evidence="1">
    <location>
        <begin position="23"/>
        <end position="49"/>
    </location>
</feature>
<proteinExistence type="predicted"/>
<sequence length="121" mass="13268">MPGTAWHEIYTFSPGFSRASESSLDAAGTATFPGHGPLSRGEPIPGRPALHKEKRTLPWAPTSFSRFICITALDSSRGLSPPLQRGRCFRVCSGRGQLHLKRGCMLCNGLQSKLSVLWDWN</sequence>
<organism evidence="2 3">
    <name type="scientific">Xenoophorus captivus</name>
    <dbReference type="NCBI Taxonomy" id="1517983"/>
    <lineage>
        <taxon>Eukaryota</taxon>
        <taxon>Metazoa</taxon>
        <taxon>Chordata</taxon>
        <taxon>Craniata</taxon>
        <taxon>Vertebrata</taxon>
        <taxon>Euteleostomi</taxon>
        <taxon>Actinopterygii</taxon>
        <taxon>Neopterygii</taxon>
        <taxon>Teleostei</taxon>
        <taxon>Neoteleostei</taxon>
        <taxon>Acanthomorphata</taxon>
        <taxon>Ovalentaria</taxon>
        <taxon>Atherinomorphae</taxon>
        <taxon>Cyprinodontiformes</taxon>
        <taxon>Goodeidae</taxon>
        <taxon>Xenoophorus</taxon>
    </lineage>
</organism>
<name>A0ABV0RW52_9TELE</name>
<evidence type="ECO:0000256" key="1">
    <source>
        <dbReference type="SAM" id="MobiDB-lite"/>
    </source>
</evidence>
<gene>
    <name evidence="2" type="ORF">XENOCAPTIV_030020</name>
</gene>
<protein>
    <submittedName>
        <fullName evidence="2">Uncharacterized protein</fullName>
    </submittedName>
</protein>
<feature type="non-terminal residue" evidence="2">
    <location>
        <position position="121"/>
    </location>
</feature>
<keyword evidence="3" id="KW-1185">Reference proteome</keyword>
<dbReference type="EMBL" id="JAHRIN010059717">
    <property type="protein sequence ID" value="MEQ2212386.1"/>
    <property type="molecule type" value="Genomic_DNA"/>
</dbReference>
<comment type="caution">
    <text evidence="2">The sequence shown here is derived from an EMBL/GenBank/DDBJ whole genome shotgun (WGS) entry which is preliminary data.</text>
</comment>
<evidence type="ECO:0000313" key="2">
    <source>
        <dbReference type="EMBL" id="MEQ2212386.1"/>
    </source>
</evidence>
<accession>A0ABV0RW52</accession>
<evidence type="ECO:0000313" key="3">
    <source>
        <dbReference type="Proteomes" id="UP001434883"/>
    </source>
</evidence>